<dbReference type="STRING" id="105231.A0A0U9HIJ1"/>
<protein>
    <recommendedName>
        <fullName evidence="2">Protein kinase domain-containing protein</fullName>
    </recommendedName>
</protein>
<proteinExistence type="predicted"/>
<dbReference type="OrthoDB" id="4062651at2759"/>
<feature type="region of interest" description="Disordered" evidence="1">
    <location>
        <begin position="1"/>
        <end position="99"/>
    </location>
</feature>
<gene>
    <name evidence="3" type="ORF">KFL_000570320</name>
</gene>
<evidence type="ECO:0000256" key="1">
    <source>
        <dbReference type="SAM" id="MobiDB-lite"/>
    </source>
</evidence>
<dbReference type="GO" id="GO:0005524">
    <property type="term" value="F:ATP binding"/>
    <property type="evidence" value="ECO:0007669"/>
    <property type="project" value="InterPro"/>
</dbReference>
<reference evidence="3 4" key="1">
    <citation type="journal article" date="2014" name="Nat. Commun.">
        <title>Klebsormidium flaccidum genome reveals primary factors for plant terrestrial adaptation.</title>
        <authorList>
            <person name="Hori K."/>
            <person name="Maruyama F."/>
            <person name="Fujisawa T."/>
            <person name="Togashi T."/>
            <person name="Yamamoto N."/>
            <person name="Seo M."/>
            <person name="Sato S."/>
            <person name="Yamada T."/>
            <person name="Mori H."/>
            <person name="Tajima N."/>
            <person name="Moriyama T."/>
            <person name="Ikeuchi M."/>
            <person name="Watanabe M."/>
            <person name="Wada H."/>
            <person name="Kobayashi K."/>
            <person name="Saito M."/>
            <person name="Masuda T."/>
            <person name="Sasaki-Sekimoto Y."/>
            <person name="Mashiguchi K."/>
            <person name="Awai K."/>
            <person name="Shimojima M."/>
            <person name="Masuda S."/>
            <person name="Iwai M."/>
            <person name="Nobusawa T."/>
            <person name="Narise T."/>
            <person name="Kondo S."/>
            <person name="Saito H."/>
            <person name="Sato R."/>
            <person name="Murakawa M."/>
            <person name="Ihara Y."/>
            <person name="Oshima-Yamada Y."/>
            <person name="Ohtaka K."/>
            <person name="Satoh M."/>
            <person name="Sonobe K."/>
            <person name="Ishii M."/>
            <person name="Ohtani R."/>
            <person name="Kanamori-Sato M."/>
            <person name="Honoki R."/>
            <person name="Miyazaki D."/>
            <person name="Mochizuki H."/>
            <person name="Umetsu J."/>
            <person name="Higashi K."/>
            <person name="Shibata D."/>
            <person name="Kamiya Y."/>
            <person name="Sato N."/>
            <person name="Nakamura Y."/>
            <person name="Tabata S."/>
            <person name="Ida S."/>
            <person name="Kurokawa K."/>
            <person name="Ohta H."/>
        </authorList>
    </citation>
    <scope>NUCLEOTIDE SEQUENCE [LARGE SCALE GENOMIC DNA]</scope>
    <source>
        <strain evidence="3 4">NIES-2285</strain>
    </source>
</reference>
<accession>A0A0U9HIJ1</accession>
<dbReference type="PANTHER" id="PTHR24345">
    <property type="entry name" value="SERINE/THREONINE-PROTEIN KINASE PLK"/>
    <property type="match status" value="1"/>
</dbReference>
<dbReference type="InterPro" id="IPR011009">
    <property type="entry name" value="Kinase-like_dom_sf"/>
</dbReference>
<sequence length="690" mass="72179">MMEEGETEEVGVSEGEDTDVEGGEEVGMEEGVAGEEGLPWEEQREGNMVQSSREEESAGTPGADRAEAACPQVADYPTAAASAASAHVSPPPQREQRGYDWGLDIAEGGLFSSDAFTPPTATSSPFSLFSDPAFPAQPIPTPRAAVPSTVDPFRTAPQIETPLIEDPLPETLADLGFVDVPLTAEEGDESEIERAVLGLGLDDGEAGLEGGDITRDGEPHGRSSELGEIGGGLFSSDAFVPPAGASSPFSLFSDPVFACEPIPSPRAAEPSCFESVPLGSSPPVESSPVELPDIETWSGLGFADVPLTGDGADEGDIVRAVVDLVFDEEGPLLEGAQTEREGEERDEVEAGEIDTCPREEESVGTPGAEAAAGPLWAGEAEAAPQVQDSWEGAVPSVCPIQYADLARVLPFIPNVRLVRELARGGQGVVFAGEARTGDGLSFSAAIKFAVGEEAPLVREAVLHAACSGCTNLIPVRGFSLYLGRFALVFDLADGPPTWTQPGAGVQCTPVQLYRAVRFLWQALQGLEDMHGLGVVHRDVKPENLLSQRGVGKLADLGLATYLHEPQGNGRCGTPRYVAPEVFYQGFQDRRSDVYAVGKTIHAIVTGTRPNTGFCDTKALLGSLVVTGGRQAWPAAVHVYGAEVVQLADACCAPDPDQRPTAADITDALLGTAVRLRKLCQAAAGVLGACA</sequence>
<feature type="compositionally biased region" description="Acidic residues" evidence="1">
    <location>
        <begin position="1"/>
        <end position="28"/>
    </location>
</feature>
<dbReference type="InterPro" id="IPR000719">
    <property type="entry name" value="Prot_kinase_dom"/>
</dbReference>
<evidence type="ECO:0000313" key="4">
    <source>
        <dbReference type="Proteomes" id="UP000054558"/>
    </source>
</evidence>
<dbReference type="EMBL" id="DF237006">
    <property type="protein sequence ID" value="GAQ80585.1"/>
    <property type="molecule type" value="Genomic_DNA"/>
</dbReference>
<keyword evidence="4" id="KW-1185">Reference proteome</keyword>
<dbReference type="SUPFAM" id="SSF56112">
    <property type="entry name" value="Protein kinase-like (PK-like)"/>
    <property type="match status" value="1"/>
</dbReference>
<evidence type="ECO:0000313" key="3">
    <source>
        <dbReference type="EMBL" id="GAQ80585.1"/>
    </source>
</evidence>
<evidence type="ECO:0000259" key="2">
    <source>
        <dbReference type="PROSITE" id="PS50011"/>
    </source>
</evidence>
<dbReference type="AlphaFoldDB" id="A0A0U9HIJ1"/>
<dbReference type="Gene3D" id="1.10.510.10">
    <property type="entry name" value="Transferase(Phosphotransferase) domain 1"/>
    <property type="match status" value="1"/>
</dbReference>
<dbReference type="Proteomes" id="UP000054558">
    <property type="component" value="Unassembled WGS sequence"/>
</dbReference>
<dbReference type="Pfam" id="PF00069">
    <property type="entry name" value="Pkinase"/>
    <property type="match status" value="1"/>
</dbReference>
<dbReference type="PROSITE" id="PS50011">
    <property type="entry name" value="PROTEIN_KINASE_DOM"/>
    <property type="match status" value="1"/>
</dbReference>
<dbReference type="GO" id="GO:0007165">
    <property type="term" value="P:signal transduction"/>
    <property type="evidence" value="ECO:0000318"/>
    <property type="project" value="GO_Central"/>
</dbReference>
<dbReference type="SMART" id="SM00220">
    <property type="entry name" value="S_TKc"/>
    <property type="match status" value="1"/>
</dbReference>
<name>A0A0U9HIJ1_KLENI</name>
<dbReference type="GO" id="GO:0004674">
    <property type="term" value="F:protein serine/threonine kinase activity"/>
    <property type="evidence" value="ECO:0000318"/>
    <property type="project" value="GO_Central"/>
</dbReference>
<organism evidence="3 4">
    <name type="scientific">Klebsormidium nitens</name>
    <name type="common">Green alga</name>
    <name type="synonym">Ulothrix nitens</name>
    <dbReference type="NCBI Taxonomy" id="105231"/>
    <lineage>
        <taxon>Eukaryota</taxon>
        <taxon>Viridiplantae</taxon>
        <taxon>Streptophyta</taxon>
        <taxon>Klebsormidiophyceae</taxon>
        <taxon>Klebsormidiales</taxon>
        <taxon>Klebsormidiaceae</taxon>
        <taxon>Klebsormidium</taxon>
    </lineage>
</organism>
<feature type="domain" description="Protein kinase" evidence="2">
    <location>
        <begin position="415"/>
        <end position="669"/>
    </location>
</feature>